<protein>
    <submittedName>
        <fullName evidence="3">YpdA family putative bacillithiol disulfide reductase</fullName>
    </submittedName>
</protein>
<dbReference type="PRINTS" id="PR00368">
    <property type="entry name" value="FADPNR"/>
</dbReference>
<evidence type="ECO:0000256" key="1">
    <source>
        <dbReference type="ARBA" id="ARBA00022630"/>
    </source>
</evidence>
<dbReference type="Gene3D" id="3.50.50.60">
    <property type="entry name" value="FAD/NAD(P)-binding domain"/>
    <property type="match status" value="1"/>
</dbReference>
<proteinExistence type="predicted"/>
<keyword evidence="2" id="KW-0560">Oxidoreductase</keyword>
<keyword evidence="4" id="KW-1185">Reference proteome</keyword>
<gene>
    <name evidence="3" type="ORF">ACFS7Y_19835</name>
</gene>
<dbReference type="EMBL" id="JBHUPB010000014">
    <property type="protein sequence ID" value="MFD2969655.1"/>
    <property type="molecule type" value="Genomic_DNA"/>
</dbReference>
<dbReference type="InterPro" id="IPR023856">
    <property type="entry name" value="Bdr"/>
</dbReference>
<evidence type="ECO:0000313" key="4">
    <source>
        <dbReference type="Proteomes" id="UP001597525"/>
    </source>
</evidence>
<comment type="caution">
    <text evidence="3">The sequence shown here is derived from an EMBL/GenBank/DDBJ whole genome shotgun (WGS) entry which is preliminary data.</text>
</comment>
<dbReference type="InterPro" id="IPR050097">
    <property type="entry name" value="Ferredoxin-NADP_redctase_2"/>
</dbReference>
<dbReference type="SUPFAM" id="SSF51905">
    <property type="entry name" value="FAD/NAD(P)-binding domain"/>
    <property type="match status" value="1"/>
</dbReference>
<accession>A0ABW6BPM7</accession>
<organism evidence="3 4">
    <name type="scientific">Sphingobacterium bambusae</name>
    <dbReference type="NCBI Taxonomy" id="662858"/>
    <lineage>
        <taxon>Bacteria</taxon>
        <taxon>Pseudomonadati</taxon>
        <taxon>Bacteroidota</taxon>
        <taxon>Sphingobacteriia</taxon>
        <taxon>Sphingobacteriales</taxon>
        <taxon>Sphingobacteriaceae</taxon>
        <taxon>Sphingobacterium</taxon>
    </lineage>
</organism>
<sequence>MDNFFDVLIIGAGPIGLACGIEAQKAGYTHIILEKGCLVNSLYNYPVNMTFFSSSERLEIGDTPFVTTLPKPKRAEALEYYRRINGKFNLNTHLFEEVLTVRKEAELLYIQSSKAQYIAKSVIVATGFYDIPMMLNIPGEELPKVSHYYQDPHYYANQHVLVVGASNSSVDAALETYRKGAKVTLVVRGKEISPRVKYWVKPDIENRIAFQEIDVFYNSCLTAISDDSVTLETPEGAVTLKNDFVLALTGYQPNFKFLKSIGVHVPDEAPKIPEHDPQTMETNISGLYLAGVVCGGLNTHLWFIENSRVHAETIIQHVKSRGI</sequence>
<name>A0ABW6BPM7_9SPHI</name>
<dbReference type="InterPro" id="IPR036188">
    <property type="entry name" value="FAD/NAD-bd_sf"/>
</dbReference>
<reference evidence="4" key="1">
    <citation type="journal article" date="2019" name="Int. J. Syst. Evol. Microbiol.">
        <title>The Global Catalogue of Microorganisms (GCM) 10K type strain sequencing project: providing services to taxonomists for standard genome sequencing and annotation.</title>
        <authorList>
            <consortium name="The Broad Institute Genomics Platform"/>
            <consortium name="The Broad Institute Genome Sequencing Center for Infectious Disease"/>
            <person name="Wu L."/>
            <person name="Ma J."/>
        </authorList>
    </citation>
    <scope>NUCLEOTIDE SEQUENCE [LARGE SCALE GENOMIC DNA]</scope>
    <source>
        <strain evidence="4">KCTC 22814</strain>
    </source>
</reference>
<dbReference type="NCBIfam" id="TIGR04018">
    <property type="entry name" value="Bthiol_YpdA"/>
    <property type="match status" value="1"/>
</dbReference>
<dbReference type="PRINTS" id="PR00469">
    <property type="entry name" value="PNDRDTASEII"/>
</dbReference>
<keyword evidence="1" id="KW-0285">Flavoprotein</keyword>
<dbReference type="RefSeq" id="WP_320185488.1">
    <property type="nucleotide sequence ID" value="NZ_CP138332.1"/>
</dbReference>
<dbReference type="Pfam" id="PF13738">
    <property type="entry name" value="Pyr_redox_3"/>
    <property type="match status" value="1"/>
</dbReference>
<evidence type="ECO:0000256" key="2">
    <source>
        <dbReference type="ARBA" id="ARBA00023002"/>
    </source>
</evidence>
<evidence type="ECO:0000313" key="3">
    <source>
        <dbReference type="EMBL" id="MFD2969655.1"/>
    </source>
</evidence>
<dbReference type="PANTHER" id="PTHR48105">
    <property type="entry name" value="THIOREDOXIN REDUCTASE 1-RELATED-RELATED"/>
    <property type="match status" value="1"/>
</dbReference>
<dbReference type="Proteomes" id="UP001597525">
    <property type="component" value="Unassembled WGS sequence"/>
</dbReference>